<name>A0ABR8J468_9NOST</name>
<dbReference type="EMBL" id="JACJTQ010000021">
    <property type="protein sequence ID" value="MBD2692965.1"/>
    <property type="molecule type" value="Genomic_DNA"/>
</dbReference>
<evidence type="ECO:0000313" key="2">
    <source>
        <dbReference type="Proteomes" id="UP000660381"/>
    </source>
</evidence>
<comment type="caution">
    <text evidence="1">The sequence shown here is derived from an EMBL/GenBank/DDBJ whole genome shotgun (WGS) entry which is preliminary data.</text>
</comment>
<accession>A0ABR8J468</accession>
<keyword evidence="2" id="KW-1185">Reference proteome</keyword>
<protein>
    <submittedName>
        <fullName evidence="1">Uncharacterized protein</fullName>
    </submittedName>
</protein>
<proteinExistence type="predicted"/>
<evidence type="ECO:0000313" key="1">
    <source>
        <dbReference type="EMBL" id="MBD2692965.1"/>
    </source>
</evidence>
<dbReference type="Proteomes" id="UP000660381">
    <property type="component" value="Unassembled WGS sequence"/>
</dbReference>
<sequence>MTKSAAHDVEEIQTGICILHGVEHLKHYAIPKSLVDSKGLKIDLHIGGDSFEGLCEKYGKNTN</sequence>
<gene>
    <name evidence="1" type="ORF">H6G68_14590</name>
</gene>
<organism evidence="1 2">
    <name type="scientific">Anabaena catenula FACHB-362</name>
    <dbReference type="NCBI Taxonomy" id="2692877"/>
    <lineage>
        <taxon>Bacteria</taxon>
        <taxon>Bacillati</taxon>
        <taxon>Cyanobacteriota</taxon>
        <taxon>Cyanophyceae</taxon>
        <taxon>Nostocales</taxon>
        <taxon>Nostocaceae</taxon>
        <taxon>Anabaena</taxon>
    </lineage>
</organism>
<reference evidence="1 2" key="1">
    <citation type="journal article" date="2020" name="ISME J.">
        <title>Comparative genomics reveals insights into cyanobacterial evolution and habitat adaptation.</title>
        <authorList>
            <person name="Chen M.Y."/>
            <person name="Teng W.K."/>
            <person name="Zhao L."/>
            <person name="Hu C.X."/>
            <person name="Zhou Y.K."/>
            <person name="Han B.P."/>
            <person name="Song L.R."/>
            <person name="Shu W.S."/>
        </authorList>
    </citation>
    <scope>NUCLEOTIDE SEQUENCE [LARGE SCALE GENOMIC DNA]</scope>
    <source>
        <strain evidence="1 2">FACHB-362</strain>
    </source>
</reference>